<dbReference type="EMBL" id="NBYY01000029">
    <property type="protein sequence ID" value="PCS21841.1"/>
    <property type="molecule type" value="Genomic_DNA"/>
</dbReference>
<gene>
    <name evidence="2" type="ORF">BTN49_2527</name>
</gene>
<evidence type="ECO:0000313" key="3">
    <source>
        <dbReference type="Proteomes" id="UP000219020"/>
    </source>
</evidence>
<sequence>MTTANMDDRKPISEMANELWGCLYGDKGYISNPLHRENADKGVTLITGVKENMKPKVMKLWDRLMLQKLFIIETDFDQLKDISQIEHSRYLNCISFMVNLRVGLLRIHFK</sequence>
<organism evidence="2 3">
    <name type="scientific">Candidatus Enterovibrio escicola</name>
    <dbReference type="NCBI Taxonomy" id="1927127"/>
    <lineage>
        <taxon>Bacteria</taxon>
        <taxon>Pseudomonadati</taxon>
        <taxon>Pseudomonadota</taxon>
        <taxon>Gammaproteobacteria</taxon>
        <taxon>Vibrionales</taxon>
        <taxon>Vibrionaceae</taxon>
        <taxon>Enterovibrio</taxon>
    </lineage>
</organism>
<keyword evidence="3" id="KW-1185">Reference proteome</keyword>
<dbReference type="GeneID" id="66952279"/>
<dbReference type="Pfam" id="PF13612">
    <property type="entry name" value="DDE_Tnp_1_3"/>
    <property type="match status" value="1"/>
</dbReference>
<dbReference type="RefSeq" id="WP_146679350.1">
    <property type="nucleotide sequence ID" value="NZ_NBYY01000029.1"/>
</dbReference>
<reference evidence="3" key="1">
    <citation type="submission" date="2017-04" db="EMBL/GenBank/DDBJ databases">
        <title>Genome evolution of the luminous symbionts of deep sea anglerfish.</title>
        <authorList>
            <person name="Hendry T.A."/>
        </authorList>
    </citation>
    <scope>NUCLEOTIDE SEQUENCE [LARGE SCALE GENOMIC DNA]</scope>
</reference>
<evidence type="ECO:0000313" key="2">
    <source>
        <dbReference type="EMBL" id="PCS21841.1"/>
    </source>
</evidence>
<dbReference type="AlphaFoldDB" id="A0A2A5T117"/>
<name>A0A2A5T117_9GAMM</name>
<accession>A0A2A5T117</accession>
<evidence type="ECO:0000259" key="1">
    <source>
        <dbReference type="Pfam" id="PF13612"/>
    </source>
</evidence>
<comment type="caution">
    <text evidence="2">The sequence shown here is derived from an EMBL/GenBank/DDBJ whole genome shotgun (WGS) entry which is preliminary data.</text>
</comment>
<feature type="domain" description="Transposase DDE" evidence="1">
    <location>
        <begin position="1"/>
        <end position="91"/>
    </location>
</feature>
<protein>
    <submittedName>
        <fullName evidence="2">Mobile element protein</fullName>
    </submittedName>
</protein>
<dbReference type="Proteomes" id="UP000219020">
    <property type="component" value="Unassembled WGS sequence"/>
</dbReference>
<proteinExistence type="predicted"/>
<dbReference type="InterPro" id="IPR025668">
    <property type="entry name" value="Tnp_DDE_dom"/>
</dbReference>